<dbReference type="PROSITE" id="PS51826">
    <property type="entry name" value="PSBD"/>
    <property type="match status" value="1"/>
</dbReference>
<dbReference type="InterPro" id="IPR050743">
    <property type="entry name" value="2-oxoacid_DH_E2_comp"/>
</dbReference>
<protein>
    <recommendedName>
        <fullName evidence="9">Dihydrolipoamide acetyltransferase component of pyruvate dehydrogenase complex</fullName>
        <ecNumber evidence="9">2.3.1.-</ecNumber>
    </recommendedName>
</protein>
<evidence type="ECO:0000256" key="9">
    <source>
        <dbReference type="RuleBase" id="RU003423"/>
    </source>
</evidence>
<evidence type="ECO:0000259" key="11">
    <source>
        <dbReference type="PROSITE" id="PS50968"/>
    </source>
</evidence>
<evidence type="ECO:0000256" key="6">
    <source>
        <dbReference type="ARBA" id="ARBA00022946"/>
    </source>
</evidence>
<keyword evidence="8 9" id="KW-0012">Acyltransferase</keyword>
<evidence type="ECO:0000256" key="10">
    <source>
        <dbReference type="SAM" id="MobiDB-lite"/>
    </source>
</evidence>
<dbReference type="FunFam" id="2.40.50.100:FF:000013">
    <property type="entry name" value="Dihydrolipoamide acetyltransferase component of pyruvate dehydrogenase complex"/>
    <property type="match status" value="1"/>
</dbReference>
<evidence type="ECO:0000256" key="3">
    <source>
        <dbReference type="ARBA" id="ARBA00007317"/>
    </source>
</evidence>
<organism evidence="13">
    <name type="scientific">Chlamydomonas euryale</name>
    <dbReference type="NCBI Taxonomy" id="1486919"/>
    <lineage>
        <taxon>Eukaryota</taxon>
        <taxon>Viridiplantae</taxon>
        <taxon>Chlorophyta</taxon>
        <taxon>core chlorophytes</taxon>
        <taxon>Chlorophyceae</taxon>
        <taxon>CS clade</taxon>
        <taxon>Chlamydomonadales</taxon>
        <taxon>Chlamydomonadaceae</taxon>
        <taxon>Chlamydomonas</taxon>
    </lineage>
</organism>
<feature type="region of interest" description="Disordered" evidence="10">
    <location>
        <begin position="247"/>
        <end position="275"/>
    </location>
</feature>
<dbReference type="Pfam" id="PF02817">
    <property type="entry name" value="E3_binding"/>
    <property type="match status" value="1"/>
</dbReference>
<reference evidence="13" key="1">
    <citation type="submission" date="2021-01" db="EMBL/GenBank/DDBJ databases">
        <authorList>
            <person name="Corre E."/>
            <person name="Pelletier E."/>
            <person name="Niang G."/>
            <person name="Scheremetjew M."/>
            <person name="Finn R."/>
            <person name="Kale V."/>
            <person name="Holt S."/>
            <person name="Cochrane G."/>
            <person name="Meng A."/>
            <person name="Brown T."/>
            <person name="Cohen L."/>
        </authorList>
    </citation>
    <scope>NUCLEOTIDE SEQUENCE</scope>
    <source>
        <strain evidence="13">CCMP219</strain>
    </source>
</reference>
<sequence>MQHAVREALRLVACRATQQHALRQGWLNARALHGACLSMLPPSSARLGAPVSVLGRYAAAGVHRFASVVSFPLAQTGEGISECELIQWFAKEGDMVAQSDRLCEVQSDKATIEITSRYDGTVLKLHYAVGDVVKVGAPLLDIQVQDDGGMPAPAAQHTPVPQPSPAPPTVSRHAAESVPPAMPPPPMTTTQATGSAPPPGGRRVALASPAVRHAAREAGVDISSLDGSGDGGRVTKDDVQRAKAFLEGTGGCPATSPGLPPKQQPSGGAAAAASASAHASGAAGAETAPAPAPGTSTTIALRGFRRAMVKHMTAAAAVPHFHYTDDICVDALLGVRAALSPEPALRGAKLTLLPLLVKALSAALAAHPHVNASLATGGDALVVHADHNIGVAMATLSGLVVPNIKRVQDLSVAQVAGELARLQRAAAANALSPDDVTGGTITVSNIGAIGGTSAAPLVSPPELAIVALGRVRRVPGFDAAGAIVPRSLLPVSWGADHRAVDGAALALLCNTWRELVEQPSKLLLLLR</sequence>
<dbReference type="PANTHER" id="PTHR43178:SF14">
    <property type="entry name" value="LIPOAMIDE ACYLTRANSFERASE COMPONENT OF BRANCHED-CHAIN ALPHA-KETO ACID DEHYDROGENASE COMPLEX, MITOCHONDRIAL"/>
    <property type="match status" value="1"/>
</dbReference>
<dbReference type="GO" id="GO:0016407">
    <property type="term" value="F:acetyltransferase activity"/>
    <property type="evidence" value="ECO:0007669"/>
    <property type="project" value="TreeGrafter"/>
</dbReference>
<dbReference type="PROSITE" id="PS50968">
    <property type="entry name" value="BIOTINYL_LIPOYL"/>
    <property type="match status" value="1"/>
</dbReference>
<dbReference type="Gene3D" id="4.10.320.10">
    <property type="entry name" value="E3-binding domain"/>
    <property type="match status" value="1"/>
</dbReference>
<evidence type="ECO:0000256" key="8">
    <source>
        <dbReference type="ARBA" id="ARBA00023315"/>
    </source>
</evidence>
<comment type="subcellular location">
    <subcellularLocation>
        <location evidence="2">Mitochondrion matrix</location>
    </subcellularLocation>
</comment>
<dbReference type="PANTHER" id="PTHR43178">
    <property type="entry name" value="DIHYDROLIPOAMIDE ACETYLTRANSFERASE COMPONENT OF PYRUVATE DEHYDROGENASE COMPLEX"/>
    <property type="match status" value="1"/>
</dbReference>
<accession>A0A7R9YUY9</accession>
<dbReference type="GO" id="GO:0031405">
    <property type="term" value="F:lipoic acid binding"/>
    <property type="evidence" value="ECO:0007669"/>
    <property type="project" value="TreeGrafter"/>
</dbReference>
<dbReference type="Gene3D" id="2.40.50.100">
    <property type="match status" value="1"/>
</dbReference>
<dbReference type="InterPro" id="IPR004167">
    <property type="entry name" value="PSBD"/>
</dbReference>
<dbReference type="InterPro" id="IPR036625">
    <property type="entry name" value="E3-bd_dom_sf"/>
</dbReference>
<evidence type="ECO:0000259" key="12">
    <source>
        <dbReference type="PROSITE" id="PS51826"/>
    </source>
</evidence>
<feature type="domain" description="Peripheral subunit-binding (PSBD)" evidence="12">
    <location>
        <begin position="206"/>
        <end position="243"/>
    </location>
</feature>
<dbReference type="Gene3D" id="3.30.559.10">
    <property type="entry name" value="Chloramphenicol acetyltransferase-like domain"/>
    <property type="match status" value="1"/>
</dbReference>
<dbReference type="AlphaFoldDB" id="A0A7R9YUY9"/>
<dbReference type="GO" id="GO:0005759">
    <property type="term" value="C:mitochondrial matrix"/>
    <property type="evidence" value="ECO:0007669"/>
    <property type="project" value="UniProtKB-SubCell"/>
</dbReference>
<feature type="domain" description="Lipoyl-binding" evidence="11">
    <location>
        <begin position="66"/>
        <end position="143"/>
    </location>
</feature>
<feature type="compositionally biased region" description="Low complexity" evidence="10">
    <location>
        <begin position="265"/>
        <end position="275"/>
    </location>
</feature>
<dbReference type="InterPro" id="IPR001078">
    <property type="entry name" value="2-oxoacid_DH_actylTfrase"/>
</dbReference>
<dbReference type="Pfam" id="PF00364">
    <property type="entry name" value="Biotin_lipoyl"/>
    <property type="match status" value="1"/>
</dbReference>
<dbReference type="InterPro" id="IPR003016">
    <property type="entry name" value="2-oxoA_DH_lipoyl-BS"/>
</dbReference>
<feature type="region of interest" description="Disordered" evidence="10">
    <location>
        <begin position="146"/>
        <end position="204"/>
    </location>
</feature>
<keyword evidence="7" id="KW-0496">Mitochondrion</keyword>
<evidence type="ECO:0000313" key="13">
    <source>
        <dbReference type="EMBL" id="CAD8288152.1"/>
    </source>
</evidence>
<keyword evidence="4 9" id="KW-0808">Transferase</keyword>
<dbReference type="CDD" id="cd06849">
    <property type="entry name" value="lipoyl_domain"/>
    <property type="match status" value="1"/>
</dbReference>
<dbReference type="FunFam" id="3.30.559.10:FF:000007">
    <property type="entry name" value="Dihydrolipoamide acetyltransferase component of pyruvate dehydrogenase complex"/>
    <property type="match status" value="1"/>
</dbReference>
<evidence type="ECO:0000256" key="4">
    <source>
        <dbReference type="ARBA" id="ARBA00022679"/>
    </source>
</evidence>
<comment type="cofactor">
    <cofactor evidence="1 9">
        <name>(R)-lipoate</name>
        <dbReference type="ChEBI" id="CHEBI:83088"/>
    </cofactor>
</comment>
<evidence type="ECO:0000256" key="1">
    <source>
        <dbReference type="ARBA" id="ARBA00001938"/>
    </source>
</evidence>
<dbReference type="Pfam" id="PF00198">
    <property type="entry name" value="2-oxoacid_dh"/>
    <property type="match status" value="1"/>
</dbReference>
<keyword evidence="5 9" id="KW-0450">Lipoyl</keyword>
<dbReference type="EMBL" id="HBEC01017470">
    <property type="protein sequence ID" value="CAD8288152.1"/>
    <property type="molecule type" value="Transcribed_RNA"/>
</dbReference>
<comment type="similarity">
    <text evidence="3 9">Belongs to the 2-oxoacid dehydrogenase family.</text>
</comment>
<name>A0A7R9YUY9_9CHLO</name>
<evidence type="ECO:0000256" key="5">
    <source>
        <dbReference type="ARBA" id="ARBA00022823"/>
    </source>
</evidence>
<dbReference type="InterPro" id="IPR011053">
    <property type="entry name" value="Single_hybrid_motif"/>
</dbReference>
<dbReference type="InterPro" id="IPR023213">
    <property type="entry name" value="CAT-like_dom_sf"/>
</dbReference>
<proteinExistence type="inferred from homology"/>
<dbReference type="InterPro" id="IPR000089">
    <property type="entry name" value="Biotin_lipoyl"/>
</dbReference>
<evidence type="ECO:0000256" key="7">
    <source>
        <dbReference type="ARBA" id="ARBA00023128"/>
    </source>
</evidence>
<dbReference type="PROSITE" id="PS00189">
    <property type="entry name" value="LIPOYL"/>
    <property type="match status" value="1"/>
</dbReference>
<dbReference type="EC" id="2.3.1.-" evidence="9"/>
<gene>
    <name evidence="13" type="ORF">CEUR00632_LOCUS8191</name>
</gene>
<dbReference type="SUPFAM" id="SSF51230">
    <property type="entry name" value="Single hybrid motif"/>
    <property type="match status" value="1"/>
</dbReference>
<dbReference type="SUPFAM" id="SSF47005">
    <property type="entry name" value="Peripheral subunit-binding domain of 2-oxo acid dehydrogenase complex"/>
    <property type="match status" value="1"/>
</dbReference>
<evidence type="ECO:0000256" key="2">
    <source>
        <dbReference type="ARBA" id="ARBA00004305"/>
    </source>
</evidence>
<keyword evidence="6" id="KW-0809">Transit peptide</keyword>
<dbReference type="SUPFAM" id="SSF52777">
    <property type="entry name" value="CoA-dependent acyltransferases"/>
    <property type="match status" value="1"/>
</dbReference>